<dbReference type="PROSITE" id="PS00893">
    <property type="entry name" value="NUDIX_BOX"/>
    <property type="match status" value="1"/>
</dbReference>
<proteinExistence type="inferred from homology"/>
<evidence type="ECO:0000256" key="5">
    <source>
        <dbReference type="ARBA" id="ARBA00022723"/>
    </source>
</evidence>
<dbReference type="PROSITE" id="PS51462">
    <property type="entry name" value="NUDIX"/>
    <property type="match status" value="1"/>
</dbReference>
<dbReference type="InterPro" id="IPR000086">
    <property type="entry name" value="NUDIX_hydrolase_dom"/>
</dbReference>
<feature type="domain" description="Nudix hydrolase" evidence="9">
    <location>
        <begin position="104"/>
        <end position="247"/>
    </location>
</feature>
<evidence type="ECO:0000313" key="11">
    <source>
        <dbReference type="Proteomes" id="UP001165160"/>
    </source>
</evidence>
<name>A0A9W7EQM5_9STRA</name>
<dbReference type="SUPFAM" id="SSF55811">
    <property type="entry name" value="Nudix"/>
    <property type="match status" value="1"/>
</dbReference>
<keyword evidence="7" id="KW-0694">RNA-binding</keyword>
<dbReference type="GO" id="GO:0000290">
    <property type="term" value="P:deadenylation-dependent decapping of nuclear-transcribed mRNA"/>
    <property type="evidence" value="ECO:0007669"/>
    <property type="project" value="TreeGrafter"/>
</dbReference>
<sequence length="505" mass="56717">MVAGANGALKPENIAALSEALDDVHTRFILNLPDAELENGVRVFFQLEQAHWYYEDFLADTNPLLPHFKTLKSFSHRLFLFSPLLAPLLPQFPQLWNNFSTYKKSISTYGLILVTSKCDKIALTRTWDGKNWTLPSGKLNEGERALDCAVRETYEETGFDASKKLGLTKDLPEGEATWVLDDEPLTFADSGKGRTVYVCHGVPEDFPFEPVARKEVSAVEFFDVHNLPKKTFNVLPFLKGFKRWCIQHGHGKVWNQKKKKDGNNRSESNPKESKRSGSNQRSQSNQAQRATSNKKDRENAKTFNASENDGWSVDDMFKINEKLTGRKPGYDGNPQTFENGEQYRIVGGGFMNQAGGSDSNQPQHASSNLKASDDDDGFVSFFDDSGSAPWESEPAVVVPDLPSAPAPKPAASPSQPLKAHNKKPQQQQQKRQKVEKQQQQQAPKQILQPKTSPQQKDQEDQKDQKYPTSDMSIDSNNPFFPPFTFNTKKVMEAVKDSLRKTINSA</sequence>
<dbReference type="EMBL" id="BRXX01000060">
    <property type="protein sequence ID" value="GMH86420.1"/>
    <property type="molecule type" value="Genomic_DNA"/>
</dbReference>
<feature type="region of interest" description="Disordered" evidence="8">
    <location>
        <begin position="253"/>
        <end position="311"/>
    </location>
</feature>
<dbReference type="PANTHER" id="PTHR23114">
    <property type="entry name" value="M7GPPPN-MRNA HYDROLASE"/>
    <property type="match status" value="1"/>
</dbReference>
<feature type="compositionally biased region" description="Low complexity" evidence="8">
    <location>
        <begin position="437"/>
        <end position="450"/>
    </location>
</feature>
<dbReference type="InterPro" id="IPR007722">
    <property type="entry name" value="DCP2_BoxA"/>
</dbReference>
<feature type="compositionally biased region" description="Polar residues" evidence="8">
    <location>
        <begin position="354"/>
        <end position="370"/>
    </location>
</feature>
<feature type="compositionally biased region" description="Low complexity" evidence="8">
    <location>
        <begin position="276"/>
        <end position="291"/>
    </location>
</feature>
<evidence type="ECO:0000256" key="3">
    <source>
        <dbReference type="ARBA" id="ARBA00005279"/>
    </source>
</evidence>
<dbReference type="GO" id="GO:0016787">
    <property type="term" value="F:hydrolase activity"/>
    <property type="evidence" value="ECO:0007669"/>
    <property type="project" value="UniProtKB-KW"/>
</dbReference>
<dbReference type="Gene3D" id="1.10.10.1050">
    <property type="entry name" value="Dcp2, box A domain"/>
    <property type="match status" value="1"/>
</dbReference>
<organism evidence="10 11">
    <name type="scientific">Triparma verrucosa</name>
    <dbReference type="NCBI Taxonomy" id="1606542"/>
    <lineage>
        <taxon>Eukaryota</taxon>
        <taxon>Sar</taxon>
        <taxon>Stramenopiles</taxon>
        <taxon>Ochrophyta</taxon>
        <taxon>Bolidophyceae</taxon>
        <taxon>Parmales</taxon>
        <taxon>Triparmaceae</taxon>
        <taxon>Triparma</taxon>
    </lineage>
</organism>
<dbReference type="AlphaFoldDB" id="A0A9W7EQM5"/>
<comment type="caution">
    <text evidence="10">The sequence shown here is derived from an EMBL/GenBank/DDBJ whole genome shotgun (WGS) entry which is preliminary data.</text>
</comment>
<dbReference type="Proteomes" id="UP001165160">
    <property type="component" value="Unassembled WGS sequence"/>
</dbReference>
<evidence type="ECO:0000256" key="2">
    <source>
        <dbReference type="ARBA" id="ARBA00004496"/>
    </source>
</evidence>
<feature type="region of interest" description="Disordered" evidence="8">
    <location>
        <begin position="347"/>
        <end position="480"/>
    </location>
</feature>
<keyword evidence="6" id="KW-0378">Hydrolase</keyword>
<feature type="compositionally biased region" description="Low complexity" evidence="8">
    <location>
        <begin position="378"/>
        <end position="387"/>
    </location>
</feature>
<comment type="cofactor">
    <cofactor evidence="1">
        <name>Mn(2+)</name>
        <dbReference type="ChEBI" id="CHEBI:29035"/>
    </cofactor>
</comment>
<dbReference type="SMART" id="SM01125">
    <property type="entry name" value="DCP2"/>
    <property type="match status" value="1"/>
</dbReference>
<comment type="similarity">
    <text evidence="3">Belongs to the Nudix hydrolase family. DCP2 subfamily.</text>
</comment>
<dbReference type="GO" id="GO:0005737">
    <property type="term" value="C:cytoplasm"/>
    <property type="evidence" value="ECO:0007669"/>
    <property type="project" value="UniProtKB-SubCell"/>
</dbReference>
<feature type="compositionally biased region" description="Low complexity" evidence="8">
    <location>
        <begin position="411"/>
        <end position="429"/>
    </location>
</feature>
<dbReference type="GO" id="GO:0030145">
    <property type="term" value="F:manganese ion binding"/>
    <property type="evidence" value="ECO:0007669"/>
    <property type="project" value="InterPro"/>
</dbReference>
<evidence type="ECO:0000256" key="1">
    <source>
        <dbReference type="ARBA" id="ARBA00001936"/>
    </source>
</evidence>
<dbReference type="Pfam" id="PF00293">
    <property type="entry name" value="NUDIX"/>
    <property type="match status" value="1"/>
</dbReference>
<dbReference type="InterPro" id="IPR015797">
    <property type="entry name" value="NUDIX_hydrolase-like_dom_sf"/>
</dbReference>
<keyword evidence="11" id="KW-1185">Reference proteome</keyword>
<keyword evidence="5" id="KW-0479">Metal-binding</keyword>
<dbReference type="PANTHER" id="PTHR23114:SF17">
    <property type="entry name" value="M7GPPPN-MRNA HYDROLASE"/>
    <property type="match status" value="1"/>
</dbReference>
<dbReference type="Pfam" id="PF05026">
    <property type="entry name" value="DCP2"/>
    <property type="match status" value="1"/>
</dbReference>
<dbReference type="InterPro" id="IPR036189">
    <property type="entry name" value="DCP2_BoxA_sf"/>
</dbReference>
<reference evidence="11" key="1">
    <citation type="journal article" date="2023" name="Commun. Biol.">
        <title>Genome analysis of Parmales, the sister group of diatoms, reveals the evolutionary specialization of diatoms from phago-mixotrophs to photoautotrophs.</title>
        <authorList>
            <person name="Ban H."/>
            <person name="Sato S."/>
            <person name="Yoshikawa S."/>
            <person name="Yamada K."/>
            <person name="Nakamura Y."/>
            <person name="Ichinomiya M."/>
            <person name="Sato N."/>
            <person name="Blanc-Mathieu R."/>
            <person name="Endo H."/>
            <person name="Kuwata A."/>
            <person name="Ogata H."/>
        </authorList>
    </citation>
    <scope>NUCLEOTIDE SEQUENCE [LARGE SCALE GENOMIC DNA]</scope>
    <source>
        <strain evidence="11">NIES 3699</strain>
    </source>
</reference>
<evidence type="ECO:0000256" key="4">
    <source>
        <dbReference type="ARBA" id="ARBA00022490"/>
    </source>
</evidence>
<dbReference type="InterPro" id="IPR020084">
    <property type="entry name" value="NUDIX_hydrolase_CS"/>
</dbReference>
<protein>
    <recommendedName>
        <fullName evidence="9">Nudix hydrolase domain-containing protein</fullName>
    </recommendedName>
</protein>
<evidence type="ECO:0000259" key="9">
    <source>
        <dbReference type="PROSITE" id="PS51462"/>
    </source>
</evidence>
<evidence type="ECO:0000256" key="7">
    <source>
        <dbReference type="ARBA" id="ARBA00022884"/>
    </source>
</evidence>
<gene>
    <name evidence="10" type="ORF">TrVE_jg3933</name>
</gene>
<feature type="compositionally biased region" description="Polar residues" evidence="8">
    <location>
        <begin position="466"/>
        <end position="475"/>
    </location>
</feature>
<dbReference type="Gene3D" id="3.90.79.10">
    <property type="entry name" value="Nucleoside Triphosphate Pyrophosphohydrolase"/>
    <property type="match status" value="1"/>
</dbReference>
<keyword evidence="4" id="KW-0963">Cytoplasm</keyword>
<evidence type="ECO:0000256" key="6">
    <source>
        <dbReference type="ARBA" id="ARBA00022801"/>
    </source>
</evidence>
<evidence type="ECO:0000313" key="10">
    <source>
        <dbReference type="EMBL" id="GMH86420.1"/>
    </source>
</evidence>
<comment type="subcellular location">
    <subcellularLocation>
        <location evidence="2">Cytoplasm</location>
    </subcellularLocation>
</comment>
<dbReference type="SUPFAM" id="SSF140586">
    <property type="entry name" value="Dcp2 domain-like"/>
    <property type="match status" value="1"/>
</dbReference>
<feature type="compositionally biased region" description="Basic and acidic residues" evidence="8">
    <location>
        <begin position="456"/>
        <end position="465"/>
    </location>
</feature>
<accession>A0A9W7EQM5</accession>
<evidence type="ECO:0000256" key="8">
    <source>
        <dbReference type="SAM" id="MobiDB-lite"/>
    </source>
</evidence>
<dbReference type="GO" id="GO:0003723">
    <property type="term" value="F:RNA binding"/>
    <property type="evidence" value="ECO:0007669"/>
    <property type="project" value="UniProtKB-KW"/>
</dbReference>
<feature type="compositionally biased region" description="Basic and acidic residues" evidence="8">
    <location>
        <begin position="261"/>
        <end position="275"/>
    </location>
</feature>